<proteinExistence type="predicted"/>
<organism evidence="3 4">
    <name type="scientific">Microbacterium candidum</name>
    <dbReference type="NCBI Taxonomy" id="3041922"/>
    <lineage>
        <taxon>Bacteria</taxon>
        <taxon>Bacillati</taxon>
        <taxon>Actinomycetota</taxon>
        <taxon>Actinomycetes</taxon>
        <taxon>Micrococcales</taxon>
        <taxon>Microbacteriaceae</taxon>
        <taxon>Microbacterium</taxon>
    </lineage>
</organism>
<dbReference type="InterPro" id="IPR036514">
    <property type="entry name" value="SGNH_hydro_sf"/>
</dbReference>
<keyword evidence="4" id="KW-1185">Reference proteome</keyword>
<dbReference type="Proteomes" id="UP001235064">
    <property type="component" value="Unassembled WGS sequence"/>
</dbReference>
<keyword evidence="3" id="KW-0378">Hydrolase</keyword>
<feature type="transmembrane region" description="Helical" evidence="1">
    <location>
        <begin position="12"/>
        <end position="37"/>
    </location>
</feature>
<evidence type="ECO:0000259" key="2">
    <source>
        <dbReference type="Pfam" id="PF13472"/>
    </source>
</evidence>
<dbReference type="GO" id="GO:0016787">
    <property type="term" value="F:hydrolase activity"/>
    <property type="evidence" value="ECO:0007669"/>
    <property type="project" value="UniProtKB-KW"/>
</dbReference>
<keyword evidence="1" id="KW-0472">Membrane</keyword>
<sequence>MCERGRVFRIGLRLLSWTAIGIGAAAGLVVATVGMAIAEGMLVRERLGATRLDSVLPRSGTFGGDQAGPAVALGMMGDSLAVGYGAESPDGAPGVVIAEGLAEASGRPVVLTNVAAVGAESTALITQLAHLRALATPDVVVIMIGANDVMHLKRLTDALWPLSETVRQLRRGGAQVVVATCPDLGTVHPFSQPLRFFAHWYSRVLATGQVIVVLRAGGRTVSLADTLGPLFHLDPDDMFSAHDHLHPSSVGYLAAAEVILPSVRVAAGFPIPGDERIPHRIYRRGSRHPLAWWAFRASRRVGARLTAYESMAGTTIAG</sequence>
<protein>
    <submittedName>
        <fullName evidence="3">SGNH/GDSL hydrolase family protein</fullName>
    </submittedName>
</protein>
<dbReference type="EMBL" id="JASXSZ010000009">
    <property type="protein sequence ID" value="MDL9981499.1"/>
    <property type="molecule type" value="Genomic_DNA"/>
</dbReference>
<dbReference type="SUPFAM" id="SSF52266">
    <property type="entry name" value="SGNH hydrolase"/>
    <property type="match status" value="1"/>
</dbReference>
<reference evidence="3 4" key="1">
    <citation type="submission" date="2023-06" db="EMBL/GenBank/DDBJ databases">
        <title>Microbacterium sp. nov., isolated from a waste landfill.</title>
        <authorList>
            <person name="Wen W."/>
        </authorList>
    </citation>
    <scope>NUCLEOTIDE SEQUENCE [LARGE SCALE GENOMIC DNA]</scope>
    <source>
        <strain evidence="3 4">ASV49</strain>
    </source>
</reference>
<keyword evidence="1" id="KW-1133">Transmembrane helix</keyword>
<dbReference type="Gene3D" id="3.40.50.1110">
    <property type="entry name" value="SGNH hydrolase"/>
    <property type="match status" value="1"/>
</dbReference>
<comment type="caution">
    <text evidence="3">The sequence shown here is derived from an EMBL/GenBank/DDBJ whole genome shotgun (WGS) entry which is preliminary data.</text>
</comment>
<name>A0ABT7N473_9MICO</name>
<accession>A0ABT7N473</accession>
<dbReference type="RefSeq" id="WP_286290632.1">
    <property type="nucleotide sequence ID" value="NZ_JASXSZ010000009.1"/>
</dbReference>
<gene>
    <name evidence="3" type="ORF">QSV35_19390</name>
</gene>
<evidence type="ECO:0000313" key="4">
    <source>
        <dbReference type="Proteomes" id="UP001235064"/>
    </source>
</evidence>
<feature type="domain" description="SGNH hydrolase-type esterase" evidence="2">
    <location>
        <begin position="76"/>
        <end position="252"/>
    </location>
</feature>
<dbReference type="CDD" id="cd01836">
    <property type="entry name" value="FeeA_FeeB_like"/>
    <property type="match status" value="1"/>
</dbReference>
<dbReference type="Pfam" id="PF13472">
    <property type="entry name" value="Lipase_GDSL_2"/>
    <property type="match status" value="1"/>
</dbReference>
<keyword evidence="1" id="KW-0812">Transmembrane</keyword>
<evidence type="ECO:0000313" key="3">
    <source>
        <dbReference type="EMBL" id="MDL9981499.1"/>
    </source>
</evidence>
<dbReference type="InterPro" id="IPR013830">
    <property type="entry name" value="SGNH_hydro"/>
</dbReference>
<evidence type="ECO:0000256" key="1">
    <source>
        <dbReference type="SAM" id="Phobius"/>
    </source>
</evidence>